<dbReference type="SUPFAM" id="SSF53706">
    <property type="entry name" value="Formate dehydrogenase/DMSO reductase, domains 1-3"/>
    <property type="match status" value="1"/>
</dbReference>
<evidence type="ECO:0000259" key="5">
    <source>
        <dbReference type="Pfam" id="PF04879"/>
    </source>
</evidence>
<sequence length="587" mass="63644">MAANNNNNTGPCGTGTGNTDGTKVCDVVFKENVYSTVCSGCGFGCGVYMREIMTDVPTGTACGAPLLHIDYRKASPVNEGKLCRFGVQLAKNFCPAQTMIDGDEADTKTAVSKAAEILKKAKPENVCLLSIGNAANEEHLMFMEVGKKLGVPVNTGMTGLFKSIGKLHAYTGRGVTYDDVAQAKKIYLLVDPYVSYPLLVRRLIRAKSKGAEIISFGLKEFPIADKNVLLTPEMSLYDVDFKPDADTLVISDLTPYTHAKRLAEIVELSAGKGPESGNMLFLRPFMNSTGAGYLSKHTKQKSFDDILAGIDDGSIKVLYCLESDLIDICLNDHVKETLENLDALIVQSSRYTSACNDANVVIASEPFYKKKGSVMNSEGRLINLSTDAGETLLTGFNALSDLLAALGGKPMTFDEAHAKSLEMLGATDDEFKIQPLEKKSKPAVSKISDKLPNVATNADLGNPDAPASFVSSSSAKAAQVSDEVNLKHVYLMNPFLWNNIADEDFFEISRCEVKRLKLLKGFTADVMCNCGEKLKTSEYKVSPMADGYIISWSKQVYAKAPVVDVTVKRSPTKPDEKIVVKECNIPQ</sequence>
<reference evidence="6" key="1">
    <citation type="submission" date="2023-06" db="EMBL/GenBank/DDBJ databases">
        <title>Genome sequence of Methanosarcinaceae archaeon Ag5.</title>
        <authorList>
            <person name="Protasov E."/>
            <person name="Platt K."/>
            <person name="Poehlein A."/>
            <person name="Daniel R."/>
            <person name="Brune A."/>
        </authorList>
    </citation>
    <scope>NUCLEOTIDE SEQUENCE</scope>
    <source>
        <strain evidence="6">Ag5</strain>
    </source>
</reference>
<dbReference type="GO" id="GO:0016020">
    <property type="term" value="C:membrane"/>
    <property type="evidence" value="ECO:0007669"/>
    <property type="project" value="TreeGrafter"/>
</dbReference>
<keyword evidence="2" id="KW-0479">Metal-binding</keyword>
<dbReference type="InterPro" id="IPR006963">
    <property type="entry name" value="Mopterin_OxRdtase_4Fe-4S_dom"/>
</dbReference>
<feature type="domain" description="4Fe-4S Mo/W bis-MGD-type" evidence="5">
    <location>
        <begin position="32"/>
        <end position="86"/>
    </location>
</feature>
<evidence type="ECO:0000256" key="2">
    <source>
        <dbReference type="ARBA" id="ARBA00022723"/>
    </source>
</evidence>
<dbReference type="InterPro" id="IPR050123">
    <property type="entry name" value="Prok_molybdopt-oxidoreductase"/>
</dbReference>
<organism evidence="6 7">
    <name type="scientific">Methanolapillus africanus</name>
    <dbReference type="NCBI Taxonomy" id="3028297"/>
    <lineage>
        <taxon>Archaea</taxon>
        <taxon>Methanobacteriati</taxon>
        <taxon>Methanobacteriota</taxon>
        <taxon>Stenosarchaea group</taxon>
        <taxon>Methanomicrobia</taxon>
        <taxon>Methanosarcinales</taxon>
        <taxon>Methanosarcinaceae</taxon>
        <taxon>Methanolapillus</taxon>
    </lineage>
</organism>
<evidence type="ECO:0000313" key="7">
    <source>
        <dbReference type="Proteomes" id="UP001271789"/>
    </source>
</evidence>
<dbReference type="EMBL" id="JAWDKD010000018">
    <property type="protein sequence ID" value="MDV0447324.1"/>
    <property type="molecule type" value="Genomic_DNA"/>
</dbReference>
<dbReference type="GO" id="GO:0051539">
    <property type="term" value="F:4 iron, 4 sulfur cluster binding"/>
    <property type="evidence" value="ECO:0007669"/>
    <property type="project" value="UniProtKB-KW"/>
</dbReference>
<gene>
    <name evidence="6" type="ORF">MsAg5_12080</name>
</gene>
<dbReference type="Pfam" id="PF04879">
    <property type="entry name" value="Molybdop_Fe4S4"/>
    <property type="match status" value="1"/>
</dbReference>
<protein>
    <recommendedName>
        <fullName evidence="5">4Fe-4S Mo/W bis-MGD-type domain-containing protein</fullName>
    </recommendedName>
</protein>
<dbReference type="PANTHER" id="PTHR43105">
    <property type="entry name" value="RESPIRATORY NITRATE REDUCTASE"/>
    <property type="match status" value="1"/>
</dbReference>
<keyword evidence="1" id="KW-0004">4Fe-4S</keyword>
<dbReference type="PANTHER" id="PTHR43105:SF2">
    <property type="entry name" value="RESPIRATORY NITRATE REDUCTASE 2 ALPHA CHAIN"/>
    <property type="match status" value="1"/>
</dbReference>
<keyword evidence="7" id="KW-1185">Reference proteome</keyword>
<keyword evidence="3" id="KW-0408">Iron</keyword>
<dbReference type="Gene3D" id="3.40.50.740">
    <property type="match status" value="1"/>
</dbReference>
<evidence type="ECO:0000256" key="4">
    <source>
        <dbReference type="ARBA" id="ARBA00023014"/>
    </source>
</evidence>
<accession>A0AAE4SE13</accession>
<proteinExistence type="predicted"/>
<dbReference type="AlphaFoldDB" id="A0AAE4SE13"/>
<name>A0AAE4SE13_9EURY</name>
<evidence type="ECO:0000313" key="6">
    <source>
        <dbReference type="EMBL" id="MDV0447324.1"/>
    </source>
</evidence>
<keyword evidence="4" id="KW-0411">Iron-sulfur</keyword>
<comment type="caution">
    <text evidence="6">The sequence shown here is derived from an EMBL/GenBank/DDBJ whole genome shotgun (WGS) entry which is preliminary data.</text>
</comment>
<dbReference type="Proteomes" id="UP001271789">
    <property type="component" value="Unassembled WGS sequence"/>
</dbReference>
<dbReference type="Gene3D" id="2.20.25.90">
    <property type="entry name" value="ADC-like domains"/>
    <property type="match status" value="1"/>
</dbReference>
<dbReference type="RefSeq" id="WP_338099745.1">
    <property type="nucleotide sequence ID" value="NZ_JAWDKD010000018.1"/>
</dbReference>
<evidence type="ECO:0000256" key="3">
    <source>
        <dbReference type="ARBA" id="ARBA00023004"/>
    </source>
</evidence>
<dbReference type="GO" id="GO:0016491">
    <property type="term" value="F:oxidoreductase activity"/>
    <property type="evidence" value="ECO:0007669"/>
    <property type="project" value="InterPro"/>
</dbReference>
<dbReference type="GO" id="GO:0046872">
    <property type="term" value="F:metal ion binding"/>
    <property type="evidence" value="ECO:0007669"/>
    <property type="project" value="UniProtKB-KW"/>
</dbReference>
<evidence type="ECO:0000256" key="1">
    <source>
        <dbReference type="ARBA" id="ARBA00022485"/>
    </source>
</evidence>